<dbReference type="Proteomes" id="UP000265366">
    <property type="component" value="Unassembled WGS sequence"/>
</dbReference>
<sequence>MPALAEPGADPGTEPAAEALLRRGRVARSGWLVLGLLLVAVGFVGIFVPLLPTTDFMLLALPCFARSSPRLEAWLLNHPRFGPSLRAWRATGAVPRHAKIAACIGMMAGYGLFWLHVQPGLGFALAVAVGMLASAIWIIRRPVPEDKA</sequence>
<keyword evidence="1" id="KW-0812">Transmembrane</keyword>
<keyword evidence="1" id="KW-1133">Transmembrane helix</keyword>
<gene>
    <name evidence="2" type="ORF">D2V17_15810</name>
</gene>
<dbReference type="InterPro" id="IPR007401">
    <property type="entry name" value="DUF454"/>
</dbReference>
<dbReference type="PANTHER" id="PTHR35813">
    <property type="entry name" value="INNER MEMBRANE PROTEIN YBAN"/>
    <property type="match status" value="1"/>
</dbReference>
<accession>A0A3A1P171</accession>
<feature type="transmembrane region" description="Helical" evidence="1">
    <location>
        <begin position="121"/>
        <end position="139"/>
    </location>
</feature>
<dbReference type="PANTHER" id="PTHR35813:SF1">
    <property type="entry name" value="INNER MEMBRANE PROTEIN YBAN"/>
    <property type="match status" value="1"/>
</dbReference>
<feature type="transmembrane region" description="Helical" evidence="1">
    <location>
        <begin position="31"/>
        <end position="50"/>
    </location>
</feature>
<keyword evidence="1" id="KW-0472">Membrane</keyword>
<evidence type="ECO:0000313" key="2">
    <source>
        <dbReference type="EMBL" id="RIV82246.1"/>
    </source>
</evidence>
<protein>
    <submittedName>
        <fullName evidence="2">DUF454 domain-containing protein</fullName>
    </submittedName>
</protein>
<dbReference type="Pfam" id="PF04304">
    <property type="entry name" value="DUF454"/>
    <property type="match status" value="1"/>
</dbReference>
<keyword evidence="3" id="KW-1185">Reference proteome</keyword>
<comment type="caution">
    <text evidence="2">The sequence shown here is derived from an EMBL/GenBank/DDBJ whole genome shotgun (WGS) entry which is preliminary data.</text>
</comment>
<dbReference type="EMBL" id="QXFM01000120">
    <property type="protein sequence ID" value="RIV82246.1"/>
    <property type="molecule type" value="Genomic_DNA"/>
</dbReference>
<reference evidence="2 3" key="1">
    <citation type="submission" date="2018-08" db="EMBL/GenBank/DDBJ databases">
        <title>Erythrobacter zhengii sp.nov., a bacterium isolated from deep-sea sediment.</title>
        <authorList>
            <person name="Fang C."/>
            <person name="Wu Y.-H."/>
            <person name="Sun C."/>
            <person name="Wang H."/>
            <person name="Cheng H."/>
            <person name="Meng F.-X."/>
            <person name="Wang C.-S."/>
            <person name="Xu X.-W."/>
        </authorList>
    </citation>
    <scope>NUCLEOTIDE SEQUENCE [LARGE SCALE GENOMIC DNA]</scope>
    <source>
        <strain evidence="2 3">CCTCC AB 2015396</strain>
    </source>
</reference>
<evidence type="ECO:0000313" key="3">
    <source>
        <dbReference type="Proteomes" id="UP000265366"/>
    </source>
</evidence>
<dbReference type="GO" id="GO:0005886">
    <property type="term" value="C:plasma membrane"/>
    <property type="evidence" value="ECO:0007669"/>
    <property type="project" value="TreeGrafter"/>
</dbReference>
<evidence type="ECO:0000256" key="1">
    <source>
        <dbReference type="SAM" id="Phobius"/>
    </source>
</evidence>
<dbReference type="OrthoDB" id="9816293at2"/>
<proteinExistence type="predicted"/>
<name>A0A3A1P171_9SPHN</name>
<dbReference type="AlphaFoldDB" id="A0A3A1P171"/>
<organism evidence="2 3">
    <name type="scientific">Aurantiacibacter xanthus</name>
    <dbReference type="NCBI Taxonomy" id="1784712"/>
    <lineage>
        <taxon>Bacteria</taxon>
        <taxon>Pseudomonadati</taxon>
        <taxon>Pseudomonadota</taxon>
        <taxon>Alphaproteobacteria</taxon>
        <taxon>Sphingomonadales</taxon>
        <taxon>Erythrobacteraceae</taxon>
        <taxon>Aurantiacibacter</taxon>
    </lineage>
</organism>